<evidence type="ECO:0000256" key="1">
    <source>
        <dbReference type="SAM" id="SignalP"/>
    </source>
</evidence>
<dbReference type="Gene3D" id="3.30.70.100">
    <property type="match status" value="1"/>
</dbReference>
<name>A0A3A1YEL2_9GAMM</name>
<evidence type="ECO:0000313" key="4">
    <source>
        <dbReference type="Proteomes" id="UP000265964"/>
    </source>
</evidence>
<sequence length="246" mass="28097">MRIVLTFFLLVCLGANQGQATSNAQRPYFVLNEISLQEGALINWQQVNNYLTEQAVTQENALAILTLQANQEPNLVLQFEVYPNLEAYQAYLEHSEYQEFQAQAPSLLTNKQTIKLAPQYIVTQGQEISNPYVAYSYYQVATPYLTEFRDGLLLELETAESKPLLVYAANRLDNPRAWYLVQVFADLQAYEQWQQSTSWQAFVAKASPMLEQTTVIPVQGEQILVKGNFSYNSLEDSTPFVEKIRD</sequence>
<comment type="caution">
    <text evidence="3">The sequence shown here is derived from an EMBL/GenBank/DDBJ whole genome shotgun (WGS) entry which is preliminary data.</text>
</comment>
<evidence type="ECO:0000313" key="3">
    <source>
        <dbReference type="EMBL" id="RIY35876.1"/>
    </source>
</evidence>
<gene>
    <name evidence="3" type="ORF">CKF59_03185</name>
</gene>
<dbReference type="OrthoDB" id="9812754at2"/>
<reference evidence="3 4" key="1">
    <citation type="submission" date="2017-08" db="EMBL/GenBank/DDBJ databases">
        <title>Reclassification of Bisgaard taxon 37 and 44.</title>
        <authorList>
            <person name="Christensen H."/>
        </authorList>
    </citation>
    <scope>NUCLEOTIDE SEQUENCE [LARGE SCALE GENOMIC DNA]</scope>
    <source>
        <strain evidence="3 4">EEAB3T1</strain>
    </source>
</reference>
<dbReference type="Pfam" id="PF03992">
    <property type="entry name" value="ABM"/>
    <property type="match status" value="2"/>
</dbReference>
<keyword evidence="1" id="KW-0732">Signal</keyword>
<dbReference type="InterPro" id="IPR007138">
    <property type="entry name" value="ABM_dom"/>
</dbReference>
<keyword evidence="4" id="KW-1185">Reference proteome</keyword>
<organism evidence="3 4">
    <name type="scientific">Psittacicella gerlachiana</name>
    <dbReference type="NCBI Taxonomy" id="2028574"/>
    <lineage>
        <taxon>Bacteria</taxon>
        <taxon>Pseudomonadati</taxon>
        <taxon>Pseudomonadota</taxon>
        <taxon>Gammaproteobacteria</taxon>
        <taxon>Pasteurellales</taxon>
        <taxon>Psittacicellaceae</taxon>
        <taxon>Psittacicella</taxon>
    </lineage>
</organism>
<dbReference type="EMBL" id="NRJF01000076">
    <property type="protein sequence ID" value="RIY35876.1"/>
    <property type="molecule type" value="Genomic_DNA"/>
</dbReference>
<dbReference type="Proteomes" id="UP000265964">
    <property type="component" value="Unassembled WGS sequence"/>
</dbReference>
<accession>A0A3A1YEL2</accession>
<dbReference type="SUPFAM" id="SSF54909">
    <property type="entry name" value="Dimeric alpha+beta barrel"/>
    <property type="match status" value="2"/>
</dbReference>
<feature type="domain" description="ABM" evidence="2">
    <location>
        <begin position="133"/>
        <end position="204"/>
    </location>
</feature>
<protein>
    <recommendedName>
        <fullName evidence="2">ABM domain-containing protein</fullName>
    </recommendedName>
</protein>
<evidence type="ECO:0000259" key="2">
    <source>
        <dbReference type="Pfam" id="PF03992"/>
    </source>
</evidence>
<feature type="signal peptide" evidence="1">
    <location>
        <begin position="1"/>
        <end position="20"/>
    </location>
</feature>
<feature type="domain" description="ABM" evidence="2">
    <location>
        <begin position="27"/>
        <end position="102"/>
    </location>
</feature>
<proteinExistence type="predicted"/>
<dbReference type="InterPro" id="IPR011008">
    <property type="entry name" value="Dimeric_a/b-barrel"/>
</dbReference>
<feature type="chain" id="PRO_5017436053" description="ABM domain-containing protein" evidence="1">
    <location>
        <begin position="21"/>
        <end position="246"/>
    </location>
</feature>
<dbReference type="AlphaFoldDB" id="A0A3A1YEL2"/>